<name>A0ABR2QJJ9_9ROSI</name>
<accession>A0ABR2QJJ9</accession>
<organism evidence="1 2">
    <name type="scientific">Hibiscus sabdariffa</name>
    <name type="common">roselle</name>
    <dbReference type="NCBI Taxonomy" id="183260"/>
    <lineage>
        <taxon>Eukaryota</taxon>
        <taxon>Viridiplantae</taxon>
        <taxon>Streptophyta</taxon>
        <taxon>Embryophyta</taxon>
        <taxon>Tracheophyta</taxon>
        <taxon>Spermatophyta</taxon>
        <taxon>Magnoliopsida</taxon>
        <taxon>eudicotyledons</taxon>
        <taxon>Gunneridae</taxon>
        <taxon>Pentapetalae</taxon>
        <taxon>rosids</taxon>
        <taxon>malvids</taxon>
        <taxon>Malvales</taxon>
        <taxon>Malvaceae</taxon>
        <taxon>Malvoideae</taxon>
        <taxon>Hibiscus</taxon>
    </lineage>
</organism>
<evidence type="ECO:0000313" key="2">
    <source>
        <dbReference type="Proteomes" id="UP001396334"/>
    </source>
</evidence>
<evidence type="ECO:0000313" key="1">
    <source>
        <dbReference type="EMBL" id="KAK9000837.1"/>
    </source>
</evidence>
<dbReference type="EMBL" id="JBBPBN010000037">
    <property type="protein sequence ID" value="KAK9000837.1"/>
    <property type="molecule type" value="Genomic_DNA"/>
</dbReference>
<protein>
    <submittedName>
        <fullName evidence="1">Uncharacterized protein</fullName>
    </submittedName>
</protein>
<gene>
    <name evidence="1" type="ORF">V6N11_081321</name>
</gene>
<proteinExistence type="predicted"/>
<dbReference type="Proteomes" id="UP001396334">
    <property type="component" value="Unassembled WGS sequence"/>
</dbReference>
<reference evidence="1 2" key="1">
    <citation type="journal article" date="2024" name="G3 (Bethesda)">
        <title>Genome assembly of Hibiscus sabdariffa L. provides insights into metabolisms of medicinal natural products.</title>
        <authorList>
            <person name="Kim T."/>
        </authorList>
    </citation>
    <scope>NUCLEOTIDE SEQUENCE [LARGE SCALE GENOMIC DNA]</scope>
    <source>
        <strain evidence="1">TK-2024</strain>
        <tissue evidence="1">Old leaves</tissue>
    </source>
</reference>
<keyword evidence="2" id="KW-1185">Reference proteome</keyword>
<sequence>MVQISEAWHMGCRISRPDLPLGLDSKAGQHLELEQVIRVRRVQVFLLGSGRSWFKLGSTSIHGESLVKEP</sequence>
<comment type="caution">
    <text evidence="1">The sequence shown here is derived from an EMBL/GenBank/DDBJ whole genome shotgun (WGS) entry which is preliminary data.</text>
</comment>